<dbReference type="GO" id="GO:0009279">
    <property type="term" value="C:cell outer membrane"/>
    <property type="evidence" value="ECO:0007669"/>
    <property type="project" value="UniProtKB-SubCell"/>
</dbReference>
<feature type="domain" description="TonB-dependent receptor-like beta-barrel" evidence="13">
    <location>
        <begin position="429"/>
        <end position="857"/>
    </location>
</feature>
<evidence type="ECO:0000256" key="12">
    <source>
        <dbReference type="SAM" id="SignalP"/>
    </source>
</evidence>
<keyword evidence="4 10" id="KW-0812">Transmembrane</keyword>
<dbReference type="Pfam" id="PF07715">
    <property type="entry name" value="Plug"/>
    <property type="match status" value="1"/>
</dbReference>
<feature type="domain" description="TonB-dependent receptor plug" evidence="14">
    <location>
        <begin position="273"/>
        <end position="350"/>
    </location>
</feature>
<keyword evidence="8 15" id="KW-0675">Receptor</keyword>
<dbReference type="Pfam" id="PF00593">
    <property type="entry name" value="TonB_dep_Rec_b-barrel"/>
    <property type="match status" value="1"/>
</dbReference>
<dbReference type="GeneID" id="89453498"/>
<dbReference type="Gene3D" id="2.60.40.1120">
    <property type="entry name" value="Carboxypeptidase-like, regulatory domain"/>
    <property type="match status" value="1"/>
</dbReference>
<evidence type="ECO:0000256" key="10">
    <source>
        <dbReference type="PROSITE-ProRule" id="PRU01360"/>
    </source>
</evidence>
<evidence type="ECO:0000256" key="5">
    <source>
        <dbReference type="ARBA" id="ARBA00022729"/>
    </source>
</evidence>
<evidence type="ECO:0000256" key="8">
    <source>
        <dbReference type="ARBA" id="ARBA00023170"/>
    </source>
</evidence>
<feature type="chain" id="PRO_5002660479" evidence="12">
    <location>
        <begin position="23"/>
        <end position="917"/>
    </location>
</feature>
<evidence type="ECO:0000313" key="15">
    <source>
        <dbReference type="EMBL" id="EAP86105.1"/>
    </source>
</evidence>
<dbReference type="Proteomes" id="UP000002297">
    <property type="component" value="Chromosome"/>
</dbReference>
<evidence type="ECO:0000256" key="3">
    <source>
        <dbReference type="ARBA" id="ARBA00022452"/>
    </source>
</evidence>
<comment type="similarity">
    <text evidence="10 11">Belongs to the TonB-dependent receptor family.</text>
</comment>
<dbReference type="PANTHER" id="PTHR30069:SF29">
    <property type="entry name" value="HEMOGLOBIN AND HEMOGLOBIN-HAPTOGLOBIN-BINDING PROTEIN 1-RELATED"/>
    <property type="match status" value="1"/>
</dbReference>
<dbReference type="InterPro" id="IPR039426">
    <property type="entry name" value="TonB-dep_rcpt-like"/>
</dbReference>
<dbReference type="Gene3D" id="2.170.130.10">
    <property type="entry name" value="TonB-dependent receptor, plug domain"/>
    <property type="match status" value="1"/>
</dbReference>
<dbReference type="PANTHER" id="PTHR30069">
    <property type="entry name" value="TONB-DEPENDENT OUTER MEMBRANE RECEPTOR"/>
    <property type="match status" value="1"/>
</dbReference>
<evidence type="ECO:0000256" key="4">
    <source>
        <dbReference type="ARBA" id="ARBA00022692"/>
    </source>
</evidence>
<dbReference type="SUPFAM" id="SSF49464">
    <property type="entry name" value="Carboxypeptidase regulatory domain-like"/>
    <property type="match status" value="1"/>
</dbReference>
<accession>A3UBV4</accession>
<evidence type="ECO:0000259" key="14">
    <source>
        <dbReference type="Pfam" id="PF07715"/>
    </source>
</evidence>
<dbReference type="KEGG" id="cat:CA2559_08731"/>
<dbReference type="eggNOG" id="COG4771">
    <property type="taxonomic scope" value="Bacteria"/>
</dbReference>
<dbReference type="RefSeq" id="WP_013187491.1">
    <property type="nucleotide sequence ID" value="NC_014230.1"/>
</dbReference>
<sequence>MNQFLRKLIVFLVILFAVNLQAQDKKEITFTAVNEPILDILSEIEAQFNVQFYVIEDWIKDQKTSVVKDTYTLEALLKEVLDDTPLNFYKYSEDKVVLVKNNSIVSELPKGFVVDSLKRNNTQANPIFAEEFNQDITDGNVITIGKRSSARVGSEYELTGYIRDSKTNAGIDNLVISANDKSIYTTTDANGFYTLRLPAGQHRVETSGLGYGLESKTIVLYGSGSLNFNLVEDAQLLKEVIIESNKSENIREATVGISRINLKEIKTIPLVLGERDVLKVAVTLPGIQKAGEGSIGYNVRGGRADQNLILLDDAVIYSPSHFLGFFSGINPFTTGSVDIYKGNIPAEFGGRLSSVFDIETKAGNKEKISGEGSIGPVTGNLTLEVPVVKDRSSILVGGRATYSGWILRSLSEESLKDSEASFYDGIINYNDKINDKHQVKASVYYSDDKFSITSDSLYRYNNALASVNYTHQWNDKKKGELILSHSNYQFEIDFDANSDKDFLFDYTINESQLKYNLNHKIDPKHTLLYGGAAKYYNIDPGNIEGKGDSSTIQPLSIQSERAVESAIFLSDEYEVNKKLQLNLGLRYSHYANLGPSVQREYQDGAPKNESTVVSENTYDDNEVVETYGGLEYRFSGRYFLTPELSLKAGYNRTLQYIHLLSSNTTISPTDTYKLSDLNIKPQKASQFSLGVFRNFDDQDLEVSLEGYYKSLDDILDYKTGANLTLNENIETELLQGEGQAYGVEFLLKKKKGNLNGYFGYTYSRTFIKLDSENPDERVNNGEYFPANYDKPHDFSLVANYKITQRYSVSFNASYQTGRPITYPVGKFEFAGEEQVVYSDRNDFRIPDYFRLDIGFNIEGNHKKMKLAHSFWNISIYNVLGRNNPYSVYFVNDNKEIKAYQTSIFSVPVPTITYNFKF</sequence>
<dbReference type="InterPro" id="IPR037066">
    <property type="entry name" value="Plug_dom_sf"/>
</dbReference>
<dbReference type="InterPro" id="IPR000531">
    <property type="entry name" value="Beta-barrel_TonB"/>
</dbReference>
<dbReference type="InterPro" id="IPR008969">
    <property type="entry name" value="CarboxyPept-like_regulatory"/>
</dbReference>
<evidence type="ECO:0000256" key="2">
    <source>
        <dbReference type="ARBA" id="ARBA00022448"/>
    </source>
</evidence>
<organism evidence="15 16">
    <name type="scientific">Croceibacter atlanticus (strain ATCC BAA-628 / JCM 21780 / CIP 108009 / IAM 15332 / KCTC 12090 / HTCC2559)</name>
    <dbReference type="NCBI Taxonomy" id="216432"/>
    <lineage>
        <taxon>Bacteria</taxon>
        <taxon>Pseudomonadati</taxon>
        <taxon>Bacteroidota</taxon>
        <taxon>Flavobacteriia</taxon>
        <taxon>Flavobacteriales</taxon>
        <taxon>Flavobacteriaceae</taxon>
        <taxon>Croceibacter</taxon>
    </lineage>
</organism>
<gene>
    <name evidence="15" type="ordered locus">CA2559_08731</name>
</gene>
<keyword evidence="3 10" id="KW-1134">Transmembrane beta strand</keyword>
<evidence type="ECO:0000259" key="13">
    <source>
        <dbReference type="Pfam" id="PF00593"/>
    </source>
</evidence>
<keyword evidence="2 10" id="KW-0813">Transport</keyword>
<dbReference type="Pfam" id="PF13715">
    <property type="entry name" value="CarbopepD_reg_2"/>
    <property type="match status" value="1"/>
</dbReference>
<protein>
    <submittedName>
        <fullName evidence="15">Putative TonB-dependent outer membrane receptor protein</fullName>
    </submittedName>
</protein>
<dbReference type="OrthoDB" id="9803050at2"/>
<evidence type="ECO:0000256" key="9">
    <source>
        <dbReference type="ARBA" id="ARBA00023237"/>
    </source>
</evidence>
<dbReference type="AlphaFoldDB" id="A3UBV4"/>
<keyword evidence="5 12" id="KW-0732">Signal</keyword>
<dbReference type="GO" id="GO:0044718">
    <property type="term" value="P:siderophore transmembrane transport"/>
    <property type="evidence" value="ECO:0007669"/>
    <property type="project" value="TreeGrafter"/>
</dbReference>
<keyword evidence="9 10" id="KW-0998">Cell outer membrane</keyword>
<dbReference type="HOGENOM" id="CLU_016599_0_0_10"/>
<feature type="signal peptide" evidence="12">
    <location>
        <begin position="1"/>
        <end position="22"/>
    </location>
</feature>
<keyword evidence="6 11" id="KW-0798">TonB box</keyword>
<proteinExistence type="inferred from homology"/>
<dbReference type="Gene3D" id="2.40.170.20">
    <property type="entry name" value="TonB-dependent receptor, beta-barrel domain"/>
    <property type="match status" value="1"/>
</dbReference>
<name>A3UBV4_CROAH</name>
<evidence type="ECO:0000256" key="7">
    <source>
        <dbReference type="ARBA" id="ARBA00023136"/>
    </source>
</evidence>
<evidence type="ECO:0000313" key="16">
    <source>
        <dbReference type="Proteomes" id="UP000002297"/>
    </source>
</evidence>
<reference evidence="15 16" key="1">
    <citation type="journal article" date="2010" name="J. Bacteriol.">
        <title>The complete genome sequence of Croceibacter atlanticus HTCC2559T.</title>
        <authorList>
            <person name="Oh H.M."/>
            <person name="Kang I."/>
            <person name="Ferriera S."/>
            <person name="Giovannoni S.J."/>
            <person name="Cho J.C."/>
        </authorList>
    </citation>
    <scope>NUCLEOTIDE SEQUENCE [LARGE SCALE GENOMIC DNA]</scope>
    <source>
        <strain evidence="16">ATCC BAA-628 / HTCC2559 / KCTC 12090</strain>
    </source>
</reference>
<dbReference type="EMBL" id="CP002046">
    <property type="protein sequence ID" value="EAP86105.1"/>
    <property type="molecule type" value="Genomic_DNA"/>
</dbReference>
<comment type="subcellular location">
    <subcellularLocation>
        <location evidence="1 10">Cell outer membrane</location>
        <topology evidence="1 10">Multi-pass membrane protein</topology>
    </subcellularLocation>
</comment>
<dbReference type="STRING" id="216432.CA2559_08731"/>
<evidence type="ECO:0000256" key="6">
    <source>
        <dbReference type="ARBA" id="ARBA00023077"/>
    </source>
</evidence>
<evidence type="ECO:0000256" key="11">
    <source>
        <dbReference type="RuleBase" id="RU003357"/>
    </source>
</evidence>
<evidence type="ECO:0000256" key="1">
    <source>
        <dbReference type="ARBA" id="ARBA00004571"/>
    </source>
</evidence>
<keyword evidence="7 10" id="KW-0472">Membrane</keyword>
<keyword evidence="16" id="KW-1185">Reference proteome</keyword>
<dbReference type="InterPro" id="IPR012910">
    <property type="entry name" value="Plug_dom"/>
</dbReference>
<dbReference type="InterPro" id="IPR036942">
    <property type="entry name" value="Beta-barrel_TonB_sf"/>
</dbReference>
<dbReference type="SUPFAM" id="SSF56935">
    <property type="entry name" value="Porins"/>
    <property type="match status" value="1"/>
</dbReference>
<dbReference type="GO" id="GO:0015344">
    <property type="term" value="F:siderophore uptake transmembrane transporter activity"/>
    <property type="evidence" value="ECO:0007669"/>
    <property type="project" value="TreeGrafter"/>
</dbReference>
<dbReference type="PROSITE" id="PS52016">
    <property type="entry name" value="TONB_DEPENDENT_REC_3"/>
    <property type="match status" value="1"/>
</dbReference>